<dbReference type="RefSeq" id="WP_103128856.1">
    <property type="nucleotide sequence ID" value="NZ_BFAG01000004.1"/>
</dbReference>
<evidence type="ECO:0000256" key="1">
    <source>
        <dbReference type="SAM" id="MobiDB-lite"/>
    </source>
</evidence>
<gene>
    <name evidence="2" type="ORF">DAERI_040192</name>
</gene>
<evidence type="ECO:0000313" key="3">
    <source>
        <dbReference type="Proteomes" id="UP000236569"/>
    </source>
</evidence>
<dbReference type="AlphaFoldDB" id="A0A2I9CUB5"/>
<feature type="region of interest" description="Disordered" evidence="1">
    <location>
        <begin position="1"/>
        <end position="108"/>
    </location>
</feature>
<accession>A0A2I9CUB5</accession>
<comment type="caution">
    <text evidence="2">The sequence shown here is derived from an EMBL/GenBank/DDBJ whole genome shotgun (WGS) entry which is preliminary data.</text>
</comment>
<dbReference type="EMBL" id="BFAG01000004">
    <property type="protein sequence ID" value="GBF05432.1"/>
    <property type="molecule type" value="Genomic_DNA"/>
</dbReference>
<keyword evidence="3" id="KW-1185">Reference proteome</keyword>
<evidence type="ECO:0000313" key="2">
    <source>
        <dbReference type="EMBL" id="GBF05432.1"/>
    </source>
</evidence>
<proteinExistence type="predicted"/>
<reference evidence="3" key="1">
    <citation type="submission" date="2018-01" db="EMBL/GenBank/DDBJ databases">
        <title>Draft Genome Sequence of the Radioresistant Bacterium Deinococcus aerius TR0125, Isolated from the Higher Atmosphere above Japan.</title>
        <authorList>
            <person name="Satoh K."/>
            <person name="Arai H."/>
            <person name="Sanzen T."/>
            <person name="Kawaguchi Y."/>
            <person name="Hayashi H."/>
            <person name="Yokobori S."/>
            <person name="Yamagishi A."/>
            <person name="Oono Y."/>
            <person name="Narumi I."/>
        </authorList>
    </citation>
    <scope>NUCLEOTIDE SEQUENCE [LARGE SCALE GENOMIC DNA]</scope>
    <source>
        <strain evidence="3">TR0125</strain>
    </source>
</reference>
<name>A0A2I9CUB5_9DEIO</name>
<protein>
    <submittedName>
        <fullName evidence="2">Uncharacterized protein</fullName>
    </submittedName>
</protein>
<organism evidence="2 3">
    <name type="scientific">Deinococcus aerius</name>
    <dbReference type="NCBI Taxonomy" id="200253"/>
    <lineage>
        <taxon>Bacteria</taxon>
        <taxon>Thermotogati</taxon>
        <taxon>Deinococcota</taxon>
        <taxon>Deinococci</taxon>
        <taxon>Deinococcales</taxon>
        <taxon>Deinococcaceae</taxon>
        <taxon>Deinococcus</taxon>
    </lineage>
</organism>
<dbReference type="OrthoDB" id="71213at2"/>
<sequence>MSAGDPPRGTGPQDNVPQEQVQTNPNWDTGGEKTPSQDQENRYWDQVDDENREAGEDTPTTALPDAPEPSAVGQHDRNPSTYGGMEHGQPASGATTDPGATVDADEKM</sequence>
<feature type="compositionally biased region" description="Polar residues" evidence="1">
    <location>
        <begin position="12"/>
        <end position="27"/>
    </location>
</feature>
<dbReference type="Proteomes" id="UP000236569">
    <property type="component" value="Unassembled WGS sequence"/>
</dbReference>